<evidence type="ECO:0000313" key="5">
    <source>
        <dbReference type="Proteomes" id="UP001055115"/>
    </source>
</evidence>
<evidence type="ECO:0000256" key="2">
    <source>
        <dbReference type="SAM" id="MobiDB-lite"/>
    </source>
</evidence>
<dbReference type="RefSeq" id="XP_049123677.1">
    <property type="nucleotide sequence ID" value="XM_049267720.1"/>
</dbReference>
<dbReference type="EMBL" id="BQXU01000003">
    <property type="protein sequence ID" value="GKT41327.1"/>
    <property type="molecule type" value="Genomic_DNA"/>
</dbReference>
<comment type="caution">
    <text evidence="4">The sequence shown here is derived from an EMBL/GenBank/DDBJ whole genome shotgun (WGS) entry which is preliminary data.</text>
</comment>
<dbReference type="SUPFAM" id="SSF51395">
    <property type="entry name" value="FMN-linked oxidoreductases"/>
    <property type="match status" value="1"/>
</dbReference>
<evidence type="ECO:0000313" key="4">
    <source>
        <dbReference type="EMBL" id="GKT41327.1"/>
    </source>
</evidence>
<dbReference type="InterPro" id="IPR013785">
    <property type="entry name" value="Aldolase_TIM"/>
</dbReference>
<dbReference type="Pfam" id="PF01070">
    <property type="entry name" value="FMN_dh"/>
    <property type="match status" value="1"/>
</dbReference>
<name>A0AA37L3R0_9PEZI</name>
<organism evidence="4 5">
    <name type="scientific">Colletotrichum spaethianum</name>
    <dbReference type="NCBI Taxonomy" id="700344"/>
    <lineage>
        <taxon>Eukaryota</taxon>
        <taxon>Fungi</taxon>
        <taxon>Dikarya</taxon>
        <taxon>Ascomycota</taxon>
        <taxon>Pezizomycotina</taxon>
        <taxon>Sordariomycetes</taxon>
        <taxon>Hypocreomycetidae</taxon>
        <taxon>Glomerellales</taxon>
        <taxon>Glomerellaceae</taxon>
        <taxon>Colletotrichum</taxon>
        <taxon>Colletotrichum spaethianum species complex</taxon>
    </lineage>
</organism>
<protein>
    <submittedName>
        <fullName evidence="4">Cytochrome b2, mitochondrial</fullName>
    </submittedName>
</protein>
<reference evidence="4 5" key="1">
    <citation type="submission" date="2022-03" db="EMBL/GenBank/DDBJ databases">
        <title>Genome data of Colletotrichum spp.</title>
        <authorList>
            <person name="Utami Y.D."/>
            <person name="Hiruma K."/>
        </authorList>
    </citation>
    <scope>NUCLEOTIDE SEQUENCE [LARGE SCALE GENOMIC DNA]</scope>
    <source>
        <strain evidence="4 5">MAFF 239500</strain>
    </source>
</reference>
<dbReference type="InterPro" id="IPR000262">
    <property type="entry name" value="FMN-dep_DH"/>
</dbReference>
<evidence type="ECO:0000256" key="1">
    <source>
        <dbReference type="ARBA" id="ARBA00001917"/>
    </source>
</evidence>
<keyword evidence="5" id="KW-1185">Reference proteome</keyword>
<sequence length="92" mass="10296">MAARPSSNEPDTSIEDSLGNLAAGTLPNLGDVVALNDFDRVARNYLRTANYTYYRNGAGGEWSYRNNLEVYNRYHFKPSVMNDITDIQSSLS</sequence>
<feature type="domain" description="FMN-dependent dehydrogenase" evidence="3">
    <location>
        <begin position="42"/>
        <end position="90"/>
    </location>
</feature>
<feature type="region of interest" description="Disordered" evidence="2">
    <location>
        <begin position="1"/>
        <end position="20"/>
    </location>
</feature>
<feature type="compositionally biased region" description="Polar residues" evidence="2">
    <location>
        <begin position="1"/>
        <end position="11"/>
    </location>
</feature>
<gene>
    <name evidence="4" type="ORF">ColSpa_01508</name>
</gene>
<dbReference type="AlphaFoldDB" id="A0AA37L3R0"/>
<comment type="cofactor">
    <cofactor evidence="1">
        <name>FMN</name>
        <dbReference type="ChEBI" id="CHEBI:58210"/>
    </cofactor>
</comment>
<proteinExistence type="predicted"/>
<dbReference type="GO" id="GO:0016491">
    <property type="term" value="F:oxidoreductase activity"/>
    <property type="evidence" value="ECO:0007669"/>
    <property type="project" value="InterPro"/>
</dbReference>
<dbReference type="Gene3D" id="3.20.20.70">
    <property type="entry name" value="Aldolase class I"/>
    <property type="match status" value="1"/>
</dbReference>
<accession>A0AA37L3R0</accession>
<dbReference type="GeneID" id="73322310"/>
<evidence type="ECO:0000259" key="3">
    <source>
        <dbReference type="Pfam" id="PF01070"/>
    </source>
</evidence>
<dbReference type="Proteomes" id="UP001055115">
    <property type="component" value="Unassembled WGS sequence"/>
</dbReference>